<evidence type="ECO:0000313" key="1">
    <source>
        <dbReference type="EMBL" id="GMS97088.1"/>
    </source>
</evidence>
<feature type="non-terminal residue" evidence="1">
    <location>
        <position position="1"/>
    </location>
</feature>
<dbReference type="EMBL" id="BTSX01000004">
    <property type="protein sequence ID" value="GMS97088.1"/>
    <property type="molecule type" value="Genomic_DNA"/>
</dbReference>
<dbReference type="AlphaFoldDB" id="A0AAV5TS78"/>
<accession>A0AAV5TS78</accession>
<evidence type="ECO:0000313" key="2">
    <source>
        <dbReference type="Proteomes" id="UP001432027"/>
    </source>
</evidence>
<reference evidence="1" key="1">
    <citation type="submission" date="2023-10" db="EMBL/GenBank/DDBJ databases">
        <title>Genome assembly of Pristionchus species.</title>
        <authorList>
            <person name="Yoshida K."/>
            <person name="Sommer R.J."/>
        </authorList>
    </citation>
    <scope>NUCLEOTIDE SEQUENCE</scope>
    <source>
        <strain evidence="1">RS0144</strain>
    </source>
</reference>
<name>A0AAV5TS78_9BILA</name>
<sequence length="103" mass="12425">ITSKAIHQVYKMMLDKSSKFQRFSIRKMPENRCVAFFKFIEITFRNGKFYTSRGIQVYKPYHEDPEDYDDDRSTIFDGYLQIRIDHIIVNGQSRFDIEVYAHE</sequence>
<keyword evidence="2" id="KW-1185">Reference proteome</keyword>
<dbReference type="Proteomes" id="UP001432027">
    <property type="component" value="Unassembled WGS sequence"/>
</dbReference>
<organism evidence="1 2">
    <name type="scientific">Pristionchus entomophagus</name>
    <dbReference type="NCBI Taxonomy" id="358040"/>
    <lineage>
        <taxon>Eukaryota</taxon>
        <taxon>Metazoa</taxon>
        <taxon>Ecdysozoa</taxon>
        <taxon>Nematoda</taxon>
        <taxon>Chromadorea</taxon>
        <taxon>Rhabditida</taxon>
        <taxon>Rhabditina</taxon>
        <taxon>Diplogasteromorpha</taxon>
        <taxon>Diplogasteroidea</taxon>
        <taxon>Neodiplogasteridae</taxon>
        <taxon>Pristionchus</taxon>
    </lineage>
</organism>
<protein>
    <recommendedName>
        <fullName evidence="3">Galectin</fullName>
    </recommendedName>
</protein>
<evidence type="ECO:0008006" key="3">
    <source>
        <dbReference type="Google" id="ProtNLM"/>
    </source>
</evidence>
<feature type="non-terminal residue" evidence="1">
    <location>
        <position position="103"/>
    </location>
</feature>
<gene>
    <name evidence="1" type="ORF">PENTCL1PPCAC_19263</name>
</gene>
<proteinExistence type="predicted"/>
<comment type="caution">
    <text evidence="1">The sequence shown here is derived from an EMBL/GenBank/DDBJ whole genome shotgun (WGS) entry which is preliminary data.</text>
</comment>